<dbReference type="InterPro" id="IPR036873">
    <property type="entry name" value="Rhodanese-like_dom_sf"/>
</dbReference>
<dbReference type="PANTHER" id="PTHR43031:SF17">
    <property type="entry name" value="SULFURTRANSFERASE YTWF-RELATED"/>
    <property type="match status" value="1"/>
</dbReference>
<gene>
    <name evidence="3" type="ORF">KN10_0672</name>
</gene>
<dbReference type="Gene3D" id="3.40.250.10">
    <property type="entry name" value="Rhodanese-like domain"/>
    <property type="match status" value="1"/>
</dbReference>
<keyword evidence="1" id="KW-1133">Transmembrane helix</keyword>
<dbReference type="SMART" id="SM00450">
    <property type="entry name" value="RHOD"/>
    <property type="match status" value="1"/>
</dbReference>
<dbReference type="InterPro" id="IPR001763">
    <property type="entry name" value="Rhodanese-like_dom"/>
</dbReference>
<reference evidence="4" key="1">
    <citation type="journal article" date="2013" name="Genome">
        <title>Draft Genome Sequence of a Thermophilic Member of the Bacillaceae, Anoxybacillus flavithermus Strain Kn10, Isolated from the Kan-nawa Hot Spring in Japan.</title>
        <authorList>
            <person name="Matsutani M."/>
            <person name="Shirakihara Y."/>
            <person name="Imada K."/>
            <person name="Yakushi T."/>
            <person name="Matsushita K."/>
        </authorList>
    </citation>
    <scope>NUCLEOTIDE SEQUENCE [LARGE SCALE GENOMIC DNA]</scope>
    <source>
        <strain evidence="4">NBRC 109594</strain>
    </source>
</reference>
<feature type="domain" description="Rhodanese" evidence="2">
    <location>
        <begin position="58"/>
        <end position="139"/>
    </location>
</feature>
<dbReference type="Pfam" id="PF00581">
    <property type="entry name" value="Rhodanese"/>
    <property type="match status" value="1"/>
</dbReference>
<keyword evidence="1" id="KW-0472">Membrane</keyword>
<keyword evidence="1" id="KW-0812">Transmembrane</keyword>
<evidence type="ECO:0000256" key="1">
    <source>
        <dbReference type="SAM" id="Phobius"/>
    </source>
</evidence>
<proteinExistence type="predicted"/>
<evidence type="ECO:0000313" key="4">
    <source>
        <dbReference type="Proteomes" id="UP000013057"/>
    </source>
</evidence>
<keyword evidence="3" id="KW-0808">Transferase</keyword>
<evidence type="ECO:0000313" key="3">
    <source>
        <dbReference type="EMBL" id="GAC90236.1"/>
    </source>
</evidence>
<dbReference type="PROSITE" id="PS50206">
    <property type="entry name" value="RHODANESE_3"/>
    <property type="match status" value="1"/>
</dbReference>
<accession>R4F9T4</accession>
<evidence type="ECO:0000259" key="2">
    <source>
        <dbReference type="PROSITE" id="PS50206"/>
    </source>
</evidence>
<dbReference type="CDD" id="cd00158">
    <property type="entry name" value="RHOD"/>
    <property type="match status" value="1"/>
</dbReference>
<dbReference type="InterPro" id="IPR050229">
    <property type="entry name" value="GlpE_sulfurtransferase"/>
</dbReference>
<comment type="caution">
    <text evidence="3">The sequence shown here is derived from an EMBL/GenBank/DDBJ whole genome shotgun (WGS) entry which is preliminary data.</text>
</comment>
<dbReference type="SUPFAM" id="SSF52821">
    <property type="entry name" value="Rhodanese/Cell cycle control phosphatase"/>
    <property type="match status" value="1"/>
</dbReference>
<sequence length="139" mass="15891">MIENGLIYPYTYLGGTYMGTWINVVLIILLIYFVAAKMLPTKGVEHITPDELKEKLKQTKDRQFIDVRTPAEYRARNIRQFKNIPLHQLADQLHELDGEKETIVICQSGMRSNQAAKILAKNGFKRVVNVRGGMNAWNG</sequence>
<protein>
    <submittedName>
        <fullName evidence="3">Rhodanese-related sulfurtransferase</fullName>
    </submittedName>
</protein>
<organism evidence="3 4">
    <name type="scientific">Anoxybacillus flavithermus NBRC 109594</name>
    <dbReference type="NCBI Taxonomy" id="1315967"/>
    <lineage>
        <taxon>Bacteria</taxon>
        <taxon>Bacillati</taxon>
        <taxon>Bacillota</taxon>
        <taxon>Bacilli</taxon>
        <taxon>Bacillales</taxon>
        <taxon>Anoxybacillaceae</taxon>
        <taxon>Anoxybacillus</taxon>
    </lineage>
</organism>
<dbReference type="GO" id="GO:0016740">
    <property type="term" value="F:transferase activity"/>
    <property type="evidence" value="ECO:0007669"/>
    <property type="project" value="UniProtKB-KW"/>
</dbReference>
<dbReference type="PANTHER" id="PTHR43031">
    <property type="entry name" value="FAD-DEPENDENT OXIDOREDUCTASE"/>
    <property type="match status" value="1"/>
</dbReference>
<dbReference type="EMBL" id="BARH01000004">
    <property type="protein sequence ID" value="GAC90236.1"/>
    <property type="molecule type" value="Genomic_DNA"/>
</dbReference>
<feature type="transmembrane region" description="Helical" evidence="1">
    <location>
        <begin position="12"/>
        <end position="35"/>
    </location>
</feature>
<name>R4F9T4_9BACL</name>
<dbReference type="AlphaFoldDB" id="R4F9T4"/>
<dbReference type="Proteomes" id="UP000013057">
    <property type="component" value="Unassembled WGS sequence"/>
</dbReference>